<dbReference type="Proteomes" id="UP000623467">
    <property type="component" value="Unassembled WGS sequence"/>
</dbReference>
<dbReference type="GO" id="GO:0006355">
    <property type="term" value="P:regulation of DNA-templated transcription"/>
    <property type="evidence" value="ECO:0007669"/>
    <property type="project" value="InterPro"/>
</dbReference>
<proteinExistence type="predicted"/>
<dbReference type="PANTHER" id="PTHR31169">
    <property type="entry name" value="OS05G0300700 PROTEIN"/>
    <property type="match status" value="1"/>
</dbReference>
<dbReference type="EMBL" id="JACAZH010000001">
    <property type="protein sequence ID" value="KAF7376104.1"/>
    <property type="molecule type" value="Genomic_DNA"/>
</dbReference>
<sequence>MQGYQFFVQVPPFPYIVPSLQSGIPSTTRKENEPWRSTSTMDAATASSLLKRKLSYPEHPLQPFMTVMKKPKLAEPGPAIPAGSDVPANSYIYCHQCGKKRDKEDSAHCSHIEVQTVADNRPPKTRRCHNKYCKPCLKNRYNEDLDAIKANNAPSSTQSGRIGEPYDYKCPKCRDICNCSRCRKAKGLDPTGKFANSTNAPAEKKPAPAADGAVKSDDAKAKRAARPKAKTIGPLPTLKWTKVHSNLSVNDAEARFHIREFVLRFFGKALPKAHLDELELINGNGRSRYEEDELIPWISEPCLKSILLAFLNVLAEEETNDTIKKAIQMGSKEMRAAGIGLAKMWQILSSLRDSLDASEPDTGDDDTASEESDTIPSFPDPLPLPDSAIGSSRRTRSASTLVDTIQMIPVLLGLIDAVVETTSIRAEIDKGAKESKDVAREVKDATRNANERWEKAKKETENINEQQFKARREAHKQVLQDIEGAGKVAMHRFNPRFSILGADREGRTYYALSPSLAESDSALEFIASMAAETDDANRNSKAKRKRRPKREEERSSLREWSWFIAVWGKKPPPELGTLPFKPVNAGDGDDDESDDDEVVDKWWAIWQPAEIRKLVTWLTMKYHLNDDTISSAASTASTPSSNAASPPTAWEGRDIEMSPHASKLELLALVANLEDYVLGLEFRLRDGDGTSTPPVELDKGKAKA</sequence>
<evidence type="ECO:0000256" key="6">
    <source>
        <dbReference type="ARBA" id="ARBA00022843"/>
    </source>
</evidence>
<comment type="caution">
    <text evidence="12">The sequence shown here is derived from an EMBL/GenBank/DDBJ whole genome shotgun (WGS) entry which is preliminary data.</text>
</comment>
<dbReference type="OrthoDB" id="298344at2759"/>
<feature type="region of interest" description="Disordered" evidence="10">
    <location>
        <begin position="575"/>
        <end position="595"/>
    </location>
</feature>
<keyword evidence="13" id="KW-1185">Reference proteome</keyword>
<keyword evidence="7" id="KW-0805">Transcription regulation</keyword>
<evidence type="ECO:0000256" key="8">
    <source>
        <dbReference type="ARBA" id="ARBA00023163"/>
    </source>
</evidence>
<evidence type="ECO:0000256" key="7">
    <source>
        <dbReference type="ARBA" id="ARBA00023015"/>
    </source>
</evidence>
<keyword evidence="8" id="KW-0804">Transcription</keyword>
<name>A0A8H7DHY7_9AGAR</name>
<evidence type="ECO:0000313" key="13">
    <source>
        <dbReference type="Proteomes" id="UP000623467"/>
    </source>
</evidence>
<dbReference type="InterPro" id="IPR040221">
    <property type="entry name" value="CDCA7/CDA7L"/>
</dbReference>
<feature type="region of interest" description="Disordered" evidence="10">
    <location>
        <begin position="190"/>
        <end position="228"/>
    </location>
</feature>
<evidence type="ECO:0000259" key="11">
    <source>
        <dbReference type="Pfam" id="PF10497"/>
    </source>
</evidence>
<dbReference type="PANTHER" id="PTHR31169:SF8">
    <property type="entry name" value="ZINC-FINGER DOMAIN OF MONOAMINE-OXIDASE A REPRESSOR R1 PROTEIN"/>
    <property type="match status" value="1"/>
</dbReference>
<protein>
    <submittedName>
        <fullName evidence="12">Zf-4CXXC-R1 domain-containing protein</fullName>
    </submittedName>
</protein>
<reference evidence="12" key="1">
    <citation type="submission" date="2020-05" db="EMBL/GenBank/DDBJ databases">
        <title>Mycena genomes resolve the evolution of fungal bioluminescence.</title>
        <authorList>
            <person name="Tsai I.J."/>
        </authorList>
    </citation>
    <scope>NUCLEOTIDE SEQUENCE</scope>
    <source>
        <strain evidence="12">160909Yilan</strain>
    </source>
</reference>
<evidence type="ECO:0000256" key="2">
    <source>
        <dbReference type="ARBA" id="ARBA00004496"/>
    </source>
</evidence>
<gene>
    <name evidence="12" type="ORF">MSAN_00025200</name>
</gene>
<dbReference type="InterPro" id="IPR018866">
    <property type="entry name" value="Znf-4CXXC_R1"/>
</dbReference>
<evidence type="ECO:0000256" key="5">
    <source>
        <dbReference type="ARBA" id="ARBA00022553"/>
    </source>
</evidence>
<feature type="compositionally biased region" description="Acidic residues" evidence="10">
    <location>
        <begin position="356"/>
        <end position="373"/>
    </location>
</feature>
<dbReference type="GO" id="GO:0005737">
    <property type="term" value="C:cytoplasm"/>
    <property type="evidence" value="ECO:0007669"/>
    <property type="project" value="UniProtKB-SubCell"/>
</dbReference>
<evidence type="ECO:0000313" key="12">
    <source>
        <dbReference type="EMBL" id="KAF7376104.1"/>
    </source>
</evidence>
<evidence type="ECO:0000256" key="10">
    <source>
        <dbReference type="SAM" id="MobiDB-lite"/>
    </source>
</evidence>
<feature type="domain" description="Zinc-finger" evidence="11">
    <location>
        <begin position="93"/>
        <end position="198"/>
    </location>
</feature>
<feature type="region of interest" description="Disordered" evidence="10">
    <location>
        <begin position="355"/>
        <end position="396"/>
    </location>
</feature>
<dbReference type="Pfam" id="PF10497">
    <property type="entry name" value="zf-4CXXC_R1"/>
    <property type="match status" value="1"/>
</dbReference>
<evidence type="ECO:0000256" key="9">
    <source>
        <dbReference type="ARBA" id="ARBA00023242"/>
    </source>
</evidence>
<comment type="subcellular location">
    <subcellularLocation>
        <location evidence="2">Cytoplasm</location>
    </subcellularLocation>
    <subcellularLocation>
        <location evidence="1">Nucleus</location>
    </subcellularLocation>
</comment>
<dbReference type="AlphaFoldDB" id="A0A8H7DHY7"/>
<evidence type="ECO:0000256" key="3">
    <source>
        <dbReference type="ARBA" id="ARBA00022490"/>
    </source>
</evidence>
<organism evidence="12 13">
    <name type="scientific">Mycena sanguinolenta</name>
    <dbReference type="NCBI Taxonomy" id="230812"/>
    <lineage>
        <taxon>Eukaryota</taxon>
        <taxon>Fungi</taxon>
        <taxon>Dikarya</taxon>
        <taxon>Basidiomycota</taxon>
        <taxon>Agaricomycotina</taxon>
        <taxon>Agaricomycetes</taxon>
        <taxon>Agaricomycetidae</taxon>
        <taxon>Agaricales</taxon>
        <taxon>Marasmiineae</taxon>
        <taxon>Mycenaceae</taxon>
        <taxon>Mycena</taxon>
    </lineage>
</organism>
<keyword evidence="4" id="KW-1017">Isopeptide bond</keyword>
<evidence type="ECO:0000256" key="1">
    <source>
        <dbReference type="ARBA" id="ARBA00004123"/>
    </source>
</evidence>
<evidence type="ECO:0000256" key="4">
    <source>
        <dbReference type="ARBA" id="ARBA00022499"/>
    </source>
</evidence>
<keyword evidence="6" id="KW-0832">Ubl conjugation</keyword>
<keyword evidence="5" id="KW-0597">Phosphoprotein</keyword>
<dbReference type="GO" id="GO:0005634">
    <property type="term" value="C:nucleus"/>
    <property type="evidence" value="ECO:0007669"/>
    <property type="project" value="UniProtKB-SubCell"/>
</dbReference>
<keyword evidence="3" id="KW-0963">Cytoplasm</keyword>
<keyword evidence="9" id="KW-0539">Nucleus</keyword>
<accession>A0A8H7DHY7</accession>